<dbReference type="Proteomes" id="UP000436088">
    <property type="component" value="Unassembled WGS sequence"/>
</dbReference>
<protein>
    <submittedName>
        <fullName evidence="1">Uncharacterized protein</fullName>
    </submittedName>
</protein>
<reference evidence="1" key="1">
    <citation type="submission" date="2019-09" db="EMBL/GenBank/DDBJ databases">
        <title>Draft genome information of white flower Hibiscus syriacus.</title>
        <authorList>
            <person name="Kim Y.-M."/>
        </authorList>
    </citation>
    <scope>NUCLEOTIDE SEQUENCE [LARGE SCALE GENOMIC DNA]</scope>
    <source>
        <strain evidence="1">YM2019G1</strain>
    </source>
</reference>
<comment type="caution">
    <text evidence="1">The sequence shown here is derived from an EMBL/GenBank/DDBJ whole genome shotgun (WGS) entry which is preliminary data.</text>
</comment>
<accession>A0A6A3CUZ3</accession>
<dbReference type="EMBL" id="VEPZ02000167">
    <property type="protein sequence ID" value="KAE8732337.1"/>
    <property type="molecule type" value="Genomic_DNA"/>
</dbReference>
<keyword evidence="2" id="KW-1185">Reference proteome</keyword>
<evidence type="ECO:0000313" key="2">
    <source>
        <dbReference type="Proteomes" id="UP000436088"/>
    </source>
</evidence>
<sequence length="608" mass="69271">MIKDVYLTIPVVLERPGELIDNFRETKKGRNDLDSHIVSETLEDGDEHMTDLGKSMNKKEVVDCMNENIQTKTTMTYTRAVHGMGKKEIEEDLVANLESVIMEESDMIIETSGPRPSVEFSERVHERINHSMRRSLIVTLLGRKIGNVVKIDCNTSAGEREKFARLAMVVDLNKSLIASLSIDGVLRKLEYEGLLQICCKCGFATRKDNKNRTTMNNKEGKTTDNINGVEGSGIIAVVEEPNYPRSKTTQRNELIIVNPSGSMENVEVTFKNNGRAGRTTRSNVMRQNKGMKIRKSKETIKTSQVGLTEWVKTLEHKITTNGIPKEPGIPTDPPDVEKENFGRNKNVDLAAAGGSETDDVELSDCTLMTLRYHELADQRKGVKIAHKTPIRKALFDAHALHIELYSMIITILSGVTNIMFSKNVDRISRETIKEKLKYTERGTCEEIERLIRNFLWNKQEDGKGKSLVNWEKVCSPIDEGGLGFKIPKKRCSRFWKGVSLIWRVVRDSLELVSLLPQEILHRLLATMTPKQVEELDKPGWKWNPSRKFTVKSAYEVKTGTRPNTPDRLWRTIHRFKGLPRVKVFLWLMVNGRLMTNGERVRRHVHINP</sequence>
<proteinExistence type="predicted"/>
<dbReference type="AlphaFoldDB" id="A0A6A3CUZ3"/>
<dbReference type="PANTHER" id="PTHR33116">
    <property type="entry name" value="REVERSE TRANSCRIPTASE ZINC-BINDING DOMAIN-CONTAINING PROTEIN-RELATED-RELATED"/>
    <property type="match status" value="1"/>
</dbReference>
<evidence type="ECO:0000313" key="1">
    <source>
        <dbReference type="EMBL" id="KAE8732337.1"/>
    </source>
</evidence>
<gene>
    <name evidence="1" type="ORF">F3Y22_tig00002237pilonHSYRG01828</name>
</gene>
<name>A0A6A3CUZ3_HIBSY</name>
<organism evidence="1 2">
    <name type="scientific">Hibiscus syriacus</name>
    <name type="common">Rose of Sharon</name>
    <dbReference type="NCBI Taxonomy" id="106335"/>
    <lineage>
        <taxon>Eukaryota</taxon>
        <taxon>Viridiplantae</taxon>
        <taxon>Streptophyta</taxon>
        <taxon>Embryophyta</taxon>
        <taxon>Tracheophyta</taxon>
        <taxon>Spermatophyta</taxon>
        <taxon>Magnoliopsida</taxon>
        <taxon>eudicotyledons</taxon>
        <taxon>Gunneridae</taxon>
        <taxon>Pentapetalae</taxon>
        <taxon>rosids</taxon>
        <taxon>malvids</taxon>
        <taxon>Malvales</taxon>
        <taxon>Malvaceae</taxon>
        <taxon>Malvoideae</taxon>
        <taxon>Hibiscus</taxon>
    </lineage>
</organism>
<dbReference type="PANTHER" id="PTHR33116:SF86">
    <property type="entry name" value="REVERSE TRANSCRIPTASE DOMAIN-CONTAINING PROTEIN"/>
    <property type="match status" value="1"/>
</dbReference>